<proteinExistence type="predicted"/>
<feature type="transmembrane region" description="Helical" evidence="1">
    <location>
        <begin position="57"/>
        <end position="81"/>
    </location>
</feature>
<dbReference type="RefSeq" id="WP_171182604.1">
    <property type="nucleotide sequence ID" value="NZ_WTPX01000002.1"/>
</dbReference>
<name>A0ABX1V9J8_9PLAN</name>
<dbReference type="Proteomes" id="UP000609651">
    <property type="component" value="Unassembled WGS sequence"/>
</dbReference>
<dbReference type="InterPro" id="IPR005625">
    <property type="entry name" value="PepSY-ass_TM"/>
</dbReference>
<feature type="transmembrane region" description="Helical" evidence="1">
    <location>
        <begin position="464"/>
        <end position="490"/>
    </location>
</feature>
<feature type="transmembrane region" description="Helical" evidence="1">
    <location>
        <begin position="423"/>
        <end position="444"/>
    </location>
</feature>
<comment type="caution">
    <text evidence="2">The sequence shown here is derived from an EMBL/GenBank/DDBJ whole genome shotgun (WGS) entry which is preliminary data.</text>
</comment>
<evidence type="ECO:0000256" key="1">
    <source>
        <dbReference type="SAM" id="Phobius"/>
    </source>
</evidence>
<feature type="transmembrane region" description="Helical" evidence="1">
    <location>
        <begin position="213"/>
        <end position="234"/>
    </location>
</feature>
<evidence type="ECO:0008006" key="4">
    <source>
        <dbReference type="Google" id="ProtNLM"/>
    </source>
</evidence>
<organism evidence="2 3">
    <name type="scientific">Alienimonas chondri</name>
    <dbReference type="NCBI Taxonomy" id="2681879"/>
    <lineage>
        <taxon>Bacteria</taxon>
        <taxon>Pseudomonadati</taxon>
        <taxon>Planctomycetota</taxon>
        <taxon>Planctomycetia</taxon>
        <taxon>Planctomycetales</taxon>
        <taxon>Planctomycetaceae</taxon>
        <taxon>Alienimonas</taxon>
    </lineage>
</organism>
<keyword evidence="1" id="KW-0472">Membrane</keyword>
<feature type="transmembrane region" description="Helical" evidence="1">
    <location>
        <begin position="266"/>
        <end position="285"/>
    </location>
</feature>
<keyword evidence="3" id="KW-1185">Reference proteome</keyword>
<keyword evidence="1" id="KW-1133">Transmembrane helix</keyword>
<keyword evidence="1" id="KW-0812">Transmembrane</keyword>
<dbReference type="EMBL" id="WTPX01000002">
    <property type="protein sequence ID" value="NNJ24068.1"/>
    <property type="molecule type" value="Genomic_DNA"/>
</dbReference>
<dbReference type="PANTHER" id="PTHR34219:SF1">
    <property type="entry name" value="PEPSY DOMAIN-CONTAINING PROTEIN"/>
    <property type="match status" value="1"/>
</dbReference>
<dbReference type="PANTHER" id="PTHR34219">
    <property type="entry name" value="IRON-REGULATED INNER MEMBRANE PROTEIN-RELATED"/>
    <property type="match status" value="1"/>
</dbReference>
<evidence type="ECO:0000313" key="3">
    <source>
        <dbReference type="Proteomes" id="UP000609651"/>
    </source>
</evidence>
<gene>
    <name evidence="2" type="ORF">LzC2_01170</name>
</gene>
<dbReference type="Pfam" id="PF03929">
    <property type="entry name" value="PepSY_TM"/>
    <property type="match status" value="1"/>
</dbReference>
<accession>A0ABX1V9J8</accession>
<sequence>MGHLTAAEPTADASENAVAGAPVVPVLSPRREVPSRRPTPRADRKAGQSLFRVIWRWHFFAGLLVSPIVMTAALTGGAYLFSAEISDAANSDLLFVEDSGASVSAEATAATEASASAILANAEAAVPEGRATRLTWRFDPRRTVEVAVEPVSLGEVSKEDLGKETGGRMATVYVNPRTAEVQAVSDGPLKLGGFFGVVLKIHRQLFLGRTGRILVELASCWTIVLFLTGAYLWWPRRREKVRGVWKPRWSAKPYTLLRDLHAVAGIYLWPVCMTILVSGLFYTLLWGESFHLVSQQAFGTAPAVADDPVPAGEEAENAAEAPDEIPIETFSIEQAVAAARSLYPDRDVTVKIPAESTGDYEVSAINDYARGTYGAMESTGLKLDRRSGEAFGHDDLADNVRYWWHTWAYPLHVGSVLGPSSKVVWLIACLALVALPFTGLWMWWKRRPAGRSGFPRESSLEVVSVWLWGAISALCLLLPAFGISLALVVIMDWAYGKLRPSLAE</sequence>
<evidence type="ECO:0000313" key="2">
    <source>
        <dbReference type="EMBL" id="NNJ24068.1"/>
    </source>
</evidence>
<reference evidence="2 3" key="1">
    <citation type="journal article" date="2020" name="Syst. Appl. Microbiol.">
        <title>Alienimonas chondri sp. nov., a novel planctomycete isolated from the biofilm of the red alga Chondrus crispus.</title>
        <authorList>
            <person name="Vitorino I."/>
            <person name="Albuquerque L."/>
            <person name="Wiegand S."/>
            <person name="Kallscheuer N."/>
            <person name="da Costa M.S."/>
            <person name="Lobo-da-Cunha A."/>
            <person name="Jogler C."/>
            <person name="Lage O.M."/>
        </authorList>
    </citation>
    <scope>NUCLEOTIDE SEQUENCE [LARGE SCALE GENOMIC DNA]</scope>
    <source>
        <strain evidence="2 3">LzC2</strain>
    </source>
</reference>
<protein>
    <recommendedName>
        <fullName evidence="4">PepSY domain-containing protein</fullName>
    </recommendedName>
</protein>